<dbReference type="InterPro" id="IPR050782">
    <property type="entry name" value="PP1_regulatory_subunit_3"/>
</dbReference>
<dbReference type="PANTHER" id="PTHR12307">
    <property type="entry name" value="PROTEIN PHOSPHATASE 1 REGULATORY SUBUNIT"/>
    <property type="match status" value="1"/>
</dbReference>
<keyword evidence="4" id="KW-1185">Reference proteome</keyword>
<protein>
    <recommendedName>
        <fullName evidence="2">CBM21 domain-containing protein</fullName>
    </recommendedName>
</protein>
<sequence length="550" mass="60039">MSPSISTDQSPQSFVFSSPDRVVFRTLAHPLASTNKRVTLSLRRSSPSTAATSTTAQFASEPATVPPNAQSPNSHRRKSSLSTQAGGEFVTSAQPLCATSNAVKTALTTSKPPMTTAPAPGIIRKQSVPLLKNGLPIKSAMKNPVAVAGANATSQGRPMAIRSHIMPVSSPKYVHFDTQLEHVRLFLQGEMPSCVGERDTIIDTRDDCATSSIKLTLTNWDPVAPGAFQPGNFDAGATPMRVEVLELSEDQSELQGKILIQNIAFHKHVSVRYTIDYWQTQSEVNAEFEESIPGTSLDRFAFKIPLDMDKSVAEKTFCFAVRYQVIGREFWDSNNGKNYQVECKRVVLAAEPPTSDLSKQKNSILLSSHLPDYSKPLKKKVGGRYDLSTSLSAAYSQPIGVPSRNTPTKLESAPVSQTAYRPSEYIMPIQSPPGYHHSLYASSPKFVNSYLSAASPPEHFHIGIDQLSLDQPIPSKRSSRNTWPSHEREFGFGSSSPVSIPSPRSSSERPAVGSSSYYDLVDRYCFYESSPHSSPYSSYPNSPPATCIRG</sequence>
<comment type="caution">
    <text evidence="3">The sequence shown here is derived from an EMBL/GenBank/DDBJ whole genome shotgun (WGS) entry which is preliminary data.</text>
</comment>
<dbReference type="InterPro" id="IPR038175">
    <property type="entry name" value="CBM21_dom_sf"/>
</dbReference>
<dbReference type="GO" id="GO:0005979">
    <property type="term" value="P:regulation of glycogen biosynthetic process"/>
    <property type="evidence" value="ECO:0007669"/>
    <property type="project" value="TreeGrafter"/>
</dbReference>
<feature type="region of interest" description="Disordered" evidence="1">
    <location>
        <begin position="40"/>
        <end position="83"/>
    </location>
</feature>
<accession>A0A9P6PQ90</accession>
<evidence type="ECO:0000313" key="4">
    <source>
        <dbReference type="Proteomes" id="UP000726737"/>
    </source>
</evidence>
<dbReference type="PANTHER" id="PTHR12307:SF36">
    <property type="entry name" value="GLYCOGEN-BINDING SUBUNIT 76A"/>
    <property type="match status" value="1"/>
</dbReference>
<feature type="compositionally biased region" description="Low complexity" evidence="1">
    <location>
        <begin position="40"/>
        <end position="56"/>
    </location>
</feature>
<evidence type="ECO:0000259" key="2">
    <source>
        <dbReference type="PROSITE" id="PS51159"/>
    </source>
</evidence>
<dbReference type="GO" id="GO:0008157">
    <property type="term" value="F:protein phosphatase 1 binding"/>
    <property type="evidence" value="ECO:0007669"/>
    <property type="project" value="TreeGrafter"/>
</dbReference>
<evidence type="ECO:0000313" key="3">
    <source>
        <dbReference type="EMBL" id="KAG0250720.1"/>
    </source>
</evidence>
<dbReference type="Pfam" id="PF03370">
    <property type="entry name" value="CBM_21"/>
    <property type="match status" value="1"/>
</dbReference>
<organism evidence="3 4">
    <name type="scientific">Mortierella polycephala</name>
    <dbReference type="NCBI Taxonomy" id="41804"/>
    <lineage>
        <taxon>Eukaryota</taxon>
        <taxon>Fungi</taxon>
        <taxon>Fungi incertae sedis</taxon>
        <taxon>Mucoromycota</taxon>
        <taxon>Mortierellomycotina</taxon>
        <taxon>Mortierellomycetes</taxon>
        <taxon>Mortierellales</taxon>
        <taxon>Mortierellaceae</taxon>
        <taxon>Mortierella</taxon>
    </lineage>
</organism>
<dbReference type="Gene3D" id="2.60.40.2440">
    <property type="entry name" value="Carbohydrate binding type-21 domain"/>
    <property type="match status" value="1"/>
</dbReference>
<feature type="compositionally biased region" description="Low complexity" evidence="1">
    <location>
        <begin position="529"/>
        <end position="540"/>
    </location>
</feature>
<feature type="region of interest" description="Disordered" evidence="1">
    <location>
        <begin position="470"/>
        <end position="514"/>
    </location>
</feature>
<dbReference type="Proteomes" id="UP000726737">
    <property type="component" value="Unassembled WGS sequence"/>
</dbReference>
<feature type="compositionally biased region" description="Low complexity" evidence="1">
    <location>
        <begin position="494"/>
        <end position="510"/>
    </location>
</feature>
<evidence type="ECO:0000256" key="1">
    <source>
        <dbReference type="SAM" id="MobiDB-lite"/>
    </source>
</evidence>
<feature type="domain" description="CBM21" evidence="2">
    <location>
        <begin position="234"/>
        <end position="342"/>
    </location>
</feature>
<gene>
    <name evidence="3" type="ORF">BG011_008144</name>
</gene>
<name>A0A9P6PQ90_9FUNG</name>
<dbReference type="EMBL" id="JAAAJA010000656">
    <property type="protein sequence ID" value="KAG0250720.1"/>
    <property type="molecule type" value="Genomic_DNA"/>
</dbReference>
<reference evidence="3" key="1">
    <citation type="journal article" date="2020" name="Fungal Divers.">
        <title>Resolving the Mortierellaceae phylogeny through synthesis of multi-gene phylogenetics and phylogenomics.</title>
        <authorList>
            <person name="Vandepol N."/>
            <person name="Liber J."/>
            <person name="Desiro A."/>
            <person name="Na H."/>
            <person name="Kennedy M."/>
            <person name="Barry K."/>
            <person name="Grigoriev I.V."/>
            <person name="Miller A.N."/>
            <person name="O'Donnell K."/>
            <person name="Stajich J.E."/>
            <person name="Bonito G."/>
        </authorList>
    </citation>
    <scope>NUCLEOTIDE SEQUENCE</scope>
    <source>
        <strain evidence="3">KOD948</strain>
    </source>
</reference>
<dbReference type="GO" id="GO:2001069">
    <property type="term" value="F:glycogen binding"/>
    <property type="evidence" value="ECO:0007669"/>
    <property type="project" value="TreeGrafter"/>
</dbReference>
<proteinExistence type="predicted"/>
<dbReference type="PROSITE" id="PS51159">
    <property type="entry name" value="CBM21"/>
    <property type="match status" value="1"/>
</dbReference>
<feature type="region of interest" description="Disordered" evidence="1">
    <location>
        <begin position="529"/>
        <end position="550"/>
    </location>
</feature>
<dbReference type="AlphaFoldDB" id="A0A9P6PQ90"/>
<dbReference type="GO" id="GO:0000164">
    <property type="term" value="C:protein phosphatase type 1 complex"/>
    <property type="evidence" value="ECO:0007669"/>
    <property type="project" value="TreeGrafter"/>
</dbReference>
<dbReference type="InterPro" id="IPR005036">
    <property type="entry name" value="CBM21_dom"/>
</dbReference>
<dbReference type="OrthoDB" id="1881at2759"/>